<sequence length="587" mass="61054">MNTLDRRLSRNTSSRGLPLPLRFGLVGAAACFAGALLGEWLFPAPAAAPVGGPQNIALVIDASGSMDEDGKLHEVRRAAQAFVARQNLGPTRVSVVAFGDHARLLSPPTDDRAALEAALDEVSDGGATDMAAGLEAGARSLEGTNGPRTLLLFTDGEPNTRLEPVMIAKPKTAALALSLRAQGNRIVAVGTEDADMDFLSSVTGTHELVFGTTAGSFGEAFARADRAIRQLFRSPGTAGSGLTAARDAALLGALVALLLGAALLVAENVWSLRGRPWRDLSWVPLGAAALGAVGALLGQGLFAVGLASRAPAWALLGAAVGLLLGLADRSRTKALRGLCGGALGGLIGGVLFDPLAGLRLGAADSGTVARLAAFALLGFFIGLMLRAAQDALRRAWLIGLTTGPYEGKTFELARARVSVGRSDANDLALYRERDLPQRAGTLVLEGDGWTWQGLPIAVNGALRPHAPLRSGDRLRLGATEFEFRVRGQETGVARERWLLAGRRTVALPHPLRRARIGSAAGSEVCLEGLAPSHAELLLEGGELKLRALAGETRLNDRVLPPGHSAPLAAGDLLRLGELELALVRDLG</sequence>
<dbReference type="PANTHER" id="PTHR10579">
    <property type="entry name" value="CALCIUM-ACTIVATED CHLORIDE CHANNEL REGULATOR"/>
    <property type="match status" value="1"/>
</dbReference>
<dbReference type="Proteomes" id="UP000569951">
    <property type="component" value="Unassembled WGS sequence"/>
</dbReference>
<feature type="transmembrane region" description="Helical" evidence="1">
    <location>
        <begin position="248"/>
        <end position="270"/>
    </location>
</feature>
<dbReference type="CDD" id="cd00198">
    <property type="entry name" value="vWFA"/>
    <property type="match status" value="1"/>
</dbReference>
<feature type="transmembrane region" description="Helical" evidence="1">
    <location>
        <begin position="21"/>
        <end position="42"/>
    </location>
</feature>
<name>A0A841I2K2_9DEIO</name>
<feature type="transmembrane region" description="Helical" evidence="1">
    <location>
        <begin position="282"/>
        <end position="304"/>
    </location>
</feature>
<keyword evidence="1" id="KW-0812">Transmembrane</keyword>
<keyword evidence="1" id="KW-1133">Transmembrane helix</keyword>
<feature type="transmembrane region" description="Helical" evidence="1">
    <location>
        <begin position="368"/>
        <end position="388"/>
    </location>
</feature>
<reference evidence="3 4" key="1">
    <citation type="submission" date="2020-08" db="EMBL/GenBank/DDBJ databases">
        <title>Genomic Encyclopedia of Type Strains, Phase IV (KMG-IV): sequencing the most valuable type-strain genomes for metagenomic binning, comparative biology and taxonomic classification.</title>
        <authorList>
            <person name="Goeker M."/>
        </authorList>
    </citation>
    <scope>NUCLEOTIDE SEQUENCE [LARGE SCALE GENOMIC DNA]</scope>
    <source>
        <strain evidence="3 4">DSM 21458</strain>
    </source>
</reference>
<dbReference type="SUPFAM" id="SSF53300">
    <property type="entry name" value="vWA-like"/>
    <property type="match status" value="1"/>
</dbReference>
<keyword evidence="4" id="KW-1185">Reference proteome</keyword>
<evidence type="ECO:0000256" key="1">
    <source>
        <dbReference type="SAM" id="Phobius"/>
    </source>
</evidence>
<organism evidence="3 4">
    <name type="scientific">Deinobacterium chartae</name>
    <dbReference type="NCBI Taxonomy" id="521158"/>
    <lineage>
        <taxon>Bacteria</taxon>
        <taxon>Thermotogati</taxon>
        <taxon>Deinococcota</taxon>
        <taxon>Deinococci</taxon>
        <taxon>Deinococcales</taxon>
        <taxon>Deinococcaceae</taxon>
        <taxon>Deinobacterium</taxon>
    </lineage>
</organism>
<dbReference type="InterPro" id="IPR008984">
    <property type="entry name" value="SMAD_FHA_dom_sf"/>
</dbReference>
<dbReference type="RefSeq" id="WP_183987270.1">
    <property type="nucleotide sequence ID" value="NZ_JACHHG010000007.1"/>
</dbReference>
<dbReference type="InterPro" id="IPR036465">
    <property type="entry name" value="vWFA_dom_sf"/>
</dbReference>
<dbReference type="SUPFAM" id="SSF49879">
    <property type="entry name" value="SMAD/FHA domain"/>
    <property type="match status" value="2"/>
</dbReference>
<evidence type="ECO:0000259" key="2">
    <source>
        <dbReference type="PROSITE" id="PS50234"/>
    </source>
</evidence>
<proteinExistence type="predicted"/>
<dbReference type="AlphaFoldDB" id="A0A841I2K2"/>
<dbReference type="InterPro" id="IPR051266">
    <property type="entry name" value="CLCR"/>
</dbReference>
<evidence type="ECO:0000313" key="3">
    <source>
        <dbReference type="EMBL" id="MBB6098640.1"/>
    </source>
</evidence>
<dbReference type="EMBL" id="JACHHG010000007">
    <property type="protein sequence ID" value="MBB6098640.1"/>
    <property type="molecule type" value="Genomic_DNA"/>
</dbReference>
<dbReference type="PROSITE" id="PS50234">
    <property type="entry name" value="VWFA"/>
    <property type="match status" value="1"/>
</dbReference>
<comment type="caution">
    <text evidence="3">The sequence shown here is derived from an EMBL/GenBank/DDBJ whole genome shotgun (WGS) entry which is preliminary data.</text>
</comment>
<feature type="domain" description="VWFA" evidence="2">
    <location>
        <begin position="55"/>
        <end position="231"/>
    </location>
</feature>
<gene>
    <name evidence="3" type="ORF">HNR42_002075</name>
</gene>
<dbReference type="PANTHER" id="PTHR10579:SF43">
    <property type="entry name" value="ZINC FINGER (C3HC4-TYPE RING FINGER) FAMILY PROTEIN"/>
    <property type="match status" value="1"/>
</dbReference>
<dbReference type="Pfam" id="PF13519">
    <property type="entry name" value="VWA_2"/>
    <property type="match status" value="1"/>
</dbReference>
<keyword evidence="1" id="KW-0472">Membrane</keyword>
<dbReference type="SMART" id="SM00327">
    <property type="entry name" value="VWA"/>
    <property type="match status" value="1"/>
</dbReference>
<dbReference type="CDD" id="cd00060">
    <property type="entry name" value="FHA"/>
    <property type="match status" value="1"/>
</dbReference>
<feature type="transmembrane region" description="Helical" evidence="1">
    <location>
        <begin position="334"/>
        <end position="356"/>
    </location>
</feature>
<evidence type="ECO:0000313" key="4">
    <source>
        <dbReference type="Proteomes" id="UP000569951"/>
    </source>
</evidence>
<protein>
    <submittedName>
        <fullName evidence="3">Ca-activated chloride channel family protein</fullName>
    </submittedName>
</protein>
<feature type="transmembrane region" description="Helical" evidence="1">
    <location>
        <begin position="310"/>
        <end position="327"/>
    </location>
</feature>
<dbReference type="InterPro" id="IPR002035">
    <property type="entry name" value="VWF_A"/>
</dbReference>
<dbReference type="Gene3D" id="2.60.200.20">
    <property type="match status" value="1"/>
</dbReference>
<accession>A0A841I2K2</accession>
<dbReference type="Gene3D" id="3.40.50.410">
    <property type="entry name" value="von Willebrand factor, type A domain"/>
    <property type="match status" value="1"/>
</dbReference>